<keyword evidence="2" id="KW-1185">Reference proteome</keyword>
<protein>
    <submittedName>
        <fullName evidence="1">Uncharacterized protein</fullName>
    </submittedName>
</protein>
<gene>
    <name evidence="1" type="ORF">A0H81_14911</name>
</gene>
<dbReference type="EMBL" id="LUGG01000056">
    <property type="protein sequence ID" value="OBZ65114.1"/>
    <property type="molecule type" value="Genomic_DNA"/>
</dbReference>
<dbReference type="Proteomes" id="UP000092993">
    <property type="component" value="Unassembled WGS sequence"/>
</dbReference>
<sequence>MAWLHYVTVQYYSQYHRHGTGVLWPIQPNLKADYQILIPVGTHIHNHIRGDIQIPSNDIVILHSVVHQAMAILSLAQFPAKCWALALLSKLREVIAKVKEKQSRSEVFHIPLRPCPRRETASTVHRYDVTTVLWPYRLVFTSSHIH</sequence>
<dbReference type="AlphaFoldDB" id="A0A1C7LQQ7"/>
<evidence type="ECO:0000313" key="1">
    <source>
        <dbReference type="EMBL" id="OBZ65114.1"/>
    </source>
</evidence>
<proteinExistence type="predicted"/>
<comment type="caution">
    <text evidence="1">The sequence shown here is derived from an EMBL/GenBank/DDBJ whole genome shotgun (WGS) entry which is preliminary data.</text>
</comment>
<name>A0A1C7LQQ7_GRIFR</name>
<accession>A0A1C7LQQ7</accession>
<reference evidence="1 2" key="1">
    <citation type="submission" date="2016-03" db="EMBL/GenBank/DDBJ databases">
        <title>Whole genome sequencing of Grifola frondosa 9006-11.</title>
        <authorList>
            <person name="Min B."/>
            <person name="Park H."/>
            <person name="Kim J.-G."/>
            <person name="Cho H."/>
            <person name="Oh Y.-L."/>
            <person name="Kong W.-S."/>
            <person name="Choi I.-G."/>
        </authorList>
    </citation>
    <scope>NUCLEOTIDE SEQUENCE [LARGE SCALE GENOMIC DNA]</scope>
    <source>
        <strain evidence="1 2">9006-11</strain>
    </source>
</reference>
<organism evidence="1 2">
    <name type="scientific">Grifola frondosa</name>
    <name type="common">Maitake</name>
    <name type="synonym">Polyporus frondosus</name>
    <dbReference type="NCBI Taxonomy" id="5627"/>
    <lineage>
        <taxon>Eukaryota</taxon>
        <taxon>Fungi</taxon>
        <taxon>Dikarya</taxon>
        <taxon>Basidiomycota</taxon>
        <taxon>Agaricomycotina</taxon>
        <taxon>Agaricomycetes</taxon>
        <taxon>Polyporales</taxon>
        <taxon>Grifolaceae</taxon>
        <taxon>Grifola</taxon>
    </lineage>
</organism>
<evidence type="ECO:0000313" key="2">
    <source>
        <dbReference type="Proteomes" id="UP000092993"/>
    </source>
</evidence>